<feature type="region of interest" description="Disordered" evidence="1">
    <location>
        <begin position="51"/>
        <end position="86"/>
    </location>
</feature>
<evidence type="ECO:0000313" key="3">
    <source>
        <dbReference type="EMBL" id="CAE0669876.1"/>
    </source>
</evidence>
<feature type="compositionally biased region" description="Basic and acidic residues" evidence="1">
    <location>
        <begin position="144"/>
        <end position="161"/>
    </location>
</feature>
<dbReference type="PANTHER" id="PTHR39158:SF1">
    <property type="entry name" value="DNAJ HOMOLOG SUBFAMILY C MEMBER 28"/>
    <property type="match status" value="1"/>
</dbReference>
<dbReference type="InterPro" id="IPR018961">
    <property type="entry name" value="DnaJ_homolog_subfam-C_membr-28"/>
</dbReference>
<protein>
    <recommendedName>
        <fullName evidence="2">DnaJ homologue subfamily C member 28 conserved domain-containing protein</fullName>
    </recommendedName>
</protein>
<dbReference type="EMBL" id="HBIV01030151">
    <property type="protein sequence ID" value="CAE0669876.1"/>
    <property type="molecule type" value="Transcribed_RNA"/>
</dbReference>
<feature type="region of interest" description="Disordered" evidence="1">
    <location>
        <begin position="101"/>
        <end position="129"/>
    </location>
</feature>
<dbReference type="PANTHER" id="PTHR39158">
    <property type="entry name" value="OS08G0560600 PROTEIN"/>
    <property type="match status" value="1"/>
</dbReference>
<feature type="compositionally biased region" description="Basic and acidic residues" evidence="1">
    <location>
        <begin position="101"/>
        <end position="115"/>
    </location>
</feature>
<feature type="domain" description="DnaJ homologue subfamily C member 28 conserved" evidence="2">
    <location>
        <begin position="179"/>
        <end position="236"/>
    </location>
</feature>
<evidence type="ECO:0000259" key="2">
    <source>
        <dbReference type="Pfam" id="PF09350"/>
    </source>
</evidence>
<accession>A0A7S4DU49</accession>
<feature type="compositionally biased region" description="Polar residues" evidence="1">
    <location>
        <begin position="51"/>
        <end position="81"/>
    </location>
</feature>
<dbReference type="AlphaFoldDB" id="A0A7S4DU49"/>
<gene>
    <name evidence="3" type="ORF">LGLO00237_LOCUS21508</name>
</gene>
<dbReference type="Pfam" id="PF09350">
    <property type="entry name" value="DJC28_CD"/>
    <property type="match status" value="1"/>
</dbReference>
<reference evidence="3" key="1">
    <citation type="submission" date="2021-01" db="EMBL/GenBank/DDBJ databases">
        <authorList>
            <person name="Corre E."/>
            <person name="Pelletier E."/>
            <person name="Niang G."/>
            <person name="Scheremetjew M."/>
            <person name="Finn R."/>
            <person name="Kale V."/>
            <person name="Holt S."/>
            <person name="Cochrane G."/>
            <person name="Meng A."/>
            <person name="Brown T."/>
            <person name="Cohen L."/>
        </authorList>
    </citation>
    <scope>NUCLEOTIDE SEQUENCE</scope>
    <source>
        <strain evidence="3">CCCM811</strain>
    </source>
</reference>
<name>A0A7S4DU49_9EUKA</name>
<feature type="region of interest" description="Disordered" evidence="1">
    <location>
        <begin position="144"/>
        <end position="170"/>
    </location>
</feature>
<organism evidence="3">
    <name type="scientific">Lotharella globosa</name>
    <dbReference type="NCBI Taxonomy" id="91324"/>
    <lineage>
        <taxon>Eukaryota</taxon>
        <taxon>Sar</taxon>
        <taxon>Rhizaria</taxon>
        <taxon>Cercozoa</taxon>
        <taxon>Chlorarachniophyceae</taxon>
        <taxon>Lotharella</taxon>
    </lineage>
</organism>
<evidence type="ECO:0000256" key="1">
    <source>
        <dbReference type="SAM" id="MobiDB-lite"/>
    </source>
</evidence>
<dbReference type="InterPro" id="IPR052573">
    <property type="entry name" value="DnaJ_C_subfamily_28"/>
</dbReference>
<sequence length="350" mass="40078">MMMIFHRRPYYCFPWSGVGVGVRGFIRGRHSARHTPYASHRRHLCSKANEISNKSGARRASCSNKAHSPASPTKSKQSKTPTPLFPSRCESARVLMPSMEDHKQRVRNHKGENAKVPKAASSLQRAMTPEERAHVSAFYATERLRNAKQEKEERQNSERKGVGGGSSLKRKSLKEISGMVETKIQEGVWNGAFSNLKGQGKPLSHLDEDICSRLLRRNNCRPVWIDQMHELKHEREVILSQVKGIAYLDAFQDQSDFDVRRSALALGELKKRASEYNAKVKDWNLIRPIPHLWLSSVNVMKELKDREKSLDMESIRDVFGADANRETIIRHILQYNKNNQNNKKKNSKKN</sequence>
<proteinExistence type="predicted"/>